<reference evidence="1 2" key="1">
    <citation type="journal article" date="2021" name="Nat. Commun.">
        <title>Genetic determinants of endophytism in the Arabidopsis root mycobiome.</title>
        <authorList>
            <person name="Mesny F."/>
            <person name="Miyauchi S."/>
            <person name="Thiergart T."/>
            <person name="Pickel B."/>
            <person name="Atanasova L."/>
            <person name="Karlsson M."/>
            <person name="Huettel B."/>
            <person name="Barry K.W."/>
            <person name="Haridas S."/>
            <person name="Chen C."/>
            <person name="Bauer D."/>
            <person name="Andreopoulos W."/>
            <person name="Pangilinan J."/>
            <person name="LaButti K."/>
            <person name="Riley R."/>
            <person name="Lipzen A."/>
            <person name="Clum A."/>
            <person name="Drula E."/>
            <person name="Henrissat B."/>
            <person name="Kohler A."/>
            <person name="Grigoriev I.V."/>
            <person name="Martin F.M."/>
            <person name="Hacquard S."/>
        </authorList>
    </citation>
    <scope>NUCLEOTIDE SEQUENCE [LARGE SCALE GENOMIC DNA]</scope>
    <source>
        <strain evidence="1 2">MPI-SDFR-AT-0079</strain>
    </source>
</reference>
<name>A0ACB7NYM8_9PEZI</name>
<sequence>MWGPGGVSCIIRFICHIPTGMMGISGLSTYTQLAGLGDIYDVLPHGKSFIEGMSFIGYAGTATFAWNFFQFGASPFCRGSLLGLVGVVDLVLAAILIAGVAMAGMFLPDTYGPCNDASNWSNATDGRNLFLVANATGNFGTNGPNGACHGVMLIWVMTIVVIIFYVICGFINLLLGCLGEQGSKTSFGSMPQYDLDLLRWLSPPARLLFRPFYMLYRFTRGSMHITIRYVSKYLYRKKYRHHLQGCQGSTLDVKPALEIHNLHLPMELVIMITKDLHHADLMNIALASKYLRSAFFGTDNPSQVARDLRQFACTRETASLASCPVCRIPTCSRCRHPAPAHRHNLTLKHLTGCQAVYTRCFFTNHCFRAPQRDTNPGSKQWTGINWAAAGRRLRRRRRGLLGGGGPRRTFGGGFFSGSNRGGGVGLGRSFDPAVEEVCQNCARLDGPVREERRDAGNLREMWRRVTLPMVCFACRGVLSEGGVRWWVDVGTGEECKWYGHPGWVDGARRGPAVGIGG</sequence>
<dbReference type="Proteomes" id="UP000724584">
    <property type="component" value="Unassembled WGS sequence"/>
</dbReference>
<gene>
    <name evidence="1" type="ORF">F5144DRAFT_495994</name>
</gene>
<accession>A0ACB7NYM8</accession>
<evidence type="ECO:0000313" key="2">
    <source>
        <dbReference type="Proteomes" id="UP000724584"/>
    </source>
</evidence>
<evidence type="ECO:0000313" key="1">
    <source>
        <dbReference type="EMBL" id="KAH6623367.1"/>
    </source>
</evidence>
<protein>
    <submittedName>
        <fullName evidence="1">Uncharacterized protein</fullName>
    </submittedName>
</protein>
<comment type="caution">
    <text evidence="1">The sequence shown here is derived from an EMBL/GenBank/DDBJ whole genome shotgun (WGS) entry which is preliminary data.</text>
</comment>
<keyword evidence="2" id="KW-1185">Reference proteome</keyword>
<organism evidence="1 2">
    <name type="scientific">Chaetomium tenue</name>
    <dbReference type="NCBI Taxonomy" id="1854479"/>
    <lineage>
        <taxon>Eukaryota</taxon>
        <taxon>Fungi</taxon>
        <taxon>Dikarya</taxon>
        <taxon>Ascomycota</taxon>
        <taxon>Pezizomycotina</taxon>
        <taxon>Sordariomycetes</taxon>
        <taxon>Sordariomycetidae</taxon>
        <taxon>Sordariales</taxon>
        <taxon>Chaetomiaceae</taxon>
        <taxon>Chaetomium</taxon>
    </lineage>
</organism>
<dbReference type="EMBL" id="JAGIZQ010000006">
    <property type="protein sequence ID" value="KAH6623367.1"/>
    <property type="molecule type" value="Genomic_DNA"/>
</dbReference>
<proteinExistence type="predicted"/>